<dbReference type="GO" id="GO:0055085">
    <property type="term" value="P:transmembrane transport"/>
    <property type="evidence" value="ECO:0007669"/>
    <property type="project" value="InterPro"/>
</dbReference>
<evidence type="ECO:0000256" key="3">
    <source>
        <dbReference type="ARBA" id="ARBA00022475"/>
    </source>
</evidence>
<dbReference type="CDD" id="cd06261">
    <property type="entry name" value="TM_PBP2"/>
    <property type="match status" value="1"/>
</dbReference>
<feature type="transmembrane region" description="Helical" evidence="7">
    <location>
        <begin position="56"/>
        <end position="85"/>
    </location>
</feature>
<feature type="transmembrane region" description="Helical" evidence="7">
    <location>
        <begin position="205"/>
        <end position="227"/>
    </location>
</feature>
<name>A0AAI9IF38_9BURK</name>
<feature type="transmembrane region" description="Helical" evidence="7">
    <location>
        <begin position="138"/>
        <end position="158"/>
    </location>
</feature>
<dbReference type="SUPFAM" id="SSF161098">
    <property type="entry name" value="MetI-like"/>
    <property type="match status" value="1"/>
</dbReference>
<gene>
    <name evidence="9" type="ORF">HFRIS_010629</name>
</gene>
<keyword evidence="2 7" id="KW-0813">Transport</keyword>
<dbReference type="InterPro" id="IPR035906">
    <property type="entry name" value="MetI-like_sf"/>
</dbReference>
<protein>
    <submittedName>
        <fullName evidence="9">Binding-protein-dependent transport systems inner membrane component</fullName>
    </submittedName>
</protein>
<evidence type="ECO:0000256" key="1">
    <source>
        <dbReference type="ARBA" id="ARBA00004651"/>
    </source>
</evidence>
<dbReference type="GO" id="GO:0005886">
    <property type="term" value="C:plasma membrane"/>
    <property type="evidence" value="ECO:0007669"/>
    <property type="project" value="UniProtKB-SubCell"/>
</dbReference>
<evidence type="ECO:0000256" key="2">
    <source>
        <dbReference type="ARBA" id="ARBA00022448"/>
    </source>
</evidence>
<keyword evidence="3" id="KW-1003">Cell membrane</keyword>
<feature type="transmembrane region" description="Helical" evidence="7">
    <location>
        <begin position="253"/>
        <end position="275"/>
    </location>
</feature>
<dbReference type="PANTHER" id="PTHR43005:SF1">
    <property type="entry name" value="SPERMIDINE_PUTRESCINE TRANSPORT SYSTEM PERMEASE PROTEIN"/>
    <property type="match status" value="1"/>
</dbReference>
<feature type="transmembrane region" description="Helical" evidence="7">
    <location>
        <begin position="97"/>
        <end position="118"/>
    </location>
</feature>
<dbReference type="Proteomes" id="UP000006772">
    <property type="component" value="Unassembled WGS sequence"/>
</dbReference>
<accession>A0AAI9IF38</accession>
<comment type="subcellular location">
    <subcellularLocation>
        <location evidence="1 7">Cell membrane</location>
        <topology evidence="1 7">Multi-pass membrane protein</topology>
    </subcellularLocation>
</comment>
<evidence type="ECO:0000256" key="6">
    <source>
        <dbReference type="ARBA" id="ARBA00023136"/>
    </source>
</evidence>
<keyword evidence="6 7" id="KW-0472">Membrane</keyword>
<proteinExistence type="inferred from homology"/>
<comment type="similarity">
    <text evidence="7">Belongs to the binding-protein-dependent transport system permease family.</text>
</comment>
<keyword evidence="4 7" id="KW-0812">Transmembrane</keyword>
<evidence type="ECO:0000259" key="8">
    <source>
        <dbReference type="PROSITE" id="PS50928"/>
    </source>
</evidence>
<dbReference type="PROSITE" id="PS50928">
    <property type="entry name" value="ABC_TM1"/>
    <property type="match status" value="1"/>
</dbReference>
<dbReference type="EMBL" id="AEEC02000012">
    <property type="protein sequence ID" value="EOA04825.1"/>
    <property type="molecule type" value="Genomic_DNA"/>
</dbReference>
<dbReference type="Pfam" id="PF00528">
    <property type="entry name" value="BPD_transp_1"/>
    <property type="match status" value="1"/>
</dbReference>
<organism evidence="9 10">
    <name type="scientific">Herbaspirillum frisingense GSF30</name>
    <dbReference type="NCBI Taxonomy" id="864073"/>
    <lineage>
        <taxon>Bacteria</taxon>
        <taxon>Pseudomonadati</taxon>
        <taxon>Pseudomonadota</taxon>
        <taxon>Betaproteobacteria</taxon>
        <taxon>Burkholderiales</taxon>
        <taxon>Oxalobacteraceae</taxon>
        <taxon>Herbaspirillum</taxon>
    </lineage>
</organism>
<evidence type="ECO:0000256" key="5">
    <source>
        <dbReference type="ARBA" id="ARBA00022989"/>
    </source>
</evidence>
<keyword evidence="5 7" id="KW-1133">Transmembrane helix</keyword>
<dbReference type="PANTHER" id="PTHR43005">
    <property type="entry name" value="BLR7065 PROTEIN"/>
    <property type="match status" value="1"/>
</dbReference>
<feature type="domain" description="ABC transmembrane type-1" evidence="8">
    <location>
        <begin position="60"/>
        <end position="274"/>
    </location>
</feature>
<evidence type="ECO:0000256" key="4">
    <source>
        <dbReference type="ARBA" id="ARBA00022692"/>
    </source>
</evidence>
<reference evidence="9 10" key="1">
    <citation type="journal article" date="2013" name="Front. Microbiol.">
        <title>The genome of the endophytic bacterium H. frisingense GSF30(T) identifies diverse strategies in the Herbaspirillum genus to interact with plants.</title>
        <authorList>
            <person name="Straub D."/>
            <person name="Rothballer M."/>
            <person name="Hartmann A."/>
            <person name="Ludewig U."/>
        </authorList>
    </citation>
    <scope>NUCLEOTIDE SEQUENCE [LARGE SCALE GENOMIC DNA]</scope>
    <source>
        <strain evidence="9 10">GSF30</strain>
    </source>
</reference>
<dbReference type="AlphaFoldDB" id="A0AAI9IF38"/>
<dbReference type="InterPro" id="IPR000515">
    <property type="entry name" value="MetI-like"/>
</dbReference>
<dbReference type="Gene3D" id="1.10.3720.10">
    <property type="entry name" value="MetI-like"/>
    <property type="match status" value="1"/>
</dbReference>
<evidence type="ECO:0000256" key="7">
    <source>
        <dbReference type="RuleBase" id="RU363032"/>
    </source>
</evidence>
<sequence length="283" mass="30178">MLMLPALLVIAVTTVFPLLYSLALSFRSWKLSYSSAPGPFVGLDNYAELLAGDSEFVASIATTLSFVGIDVLATCLIALGCALLLRRAGRVTSVARALLMLPFVMSPALIGISLRFFLNPEYGVIAASLGKLFPGLASLIWLAHPAWAMVALVISDVWHWAPYMTLILLGGLASVPKETEEAAAVDGASPLRIFVDITLPQLKPVVAVVILLKTVFALKAFDAVFALTDGGPGNATTTLAYLVYQIGFKYYDMGYAAAAGYVLTAVMLVLAGFYMRLAFKKGI</sequence>
<evidence type="ECO:0000313" key="10">
    <source>
        <dbReference type="Proteomes" id="UP000006772"/>
    </source>
</evidence>
<comment type="caution">
    <text evidence="9">The sequence shown here is derived from an EMBL/GenBank/DDBJ whole genome shotgun (WGS) entry which is preliminary data.</text>
</comment>
<evidence type="ECO:0000313" key="9">
    <source>
        <dbReference type="EMBL" id="EOA04825.1"/>
    </source>
</evidence>